<feature type="compositionally biased region" description="Basic residues" evidence="2">
    <location>
        <begin position="1"/>
        <end position="10"/>
    </location>
</feature>
<evidence type="ECO:0000256" key="2">
    <source>
        <dbReference type="SAM" id="MobiDB-lite"/>
    </source>
</evidence>
<dbReference type="Proteomes" id="UP001160483">
    <property type="component" value="Unassembled WGS sequence"/>
</dbReference>
<comment type="caution">
    <text evidence="3">The sequence shown here is derived from an EMBL/GenBank/DDBJ whole genome shotgun (WGS) entry which is preliminary data.</text>
</comment>
<gene>
    <name evidence="3" type="ORF">PBS003_LOCUS4128</name>
</gene>
<dbReference type="EMBL" id="CAKKTJ010000168">
    <property type="protein sequence ID" value="CAH0477379.1"/>
    <property type="molecule type" value="Genomic_DNA"/>
</dbReference>
<sequence>MGNRGRRRSTHAANRTDLRALERMEKQKPIPQSELDESRSLENSNQLEIQSIRWKRPQGPVVIQYKDGSHYKGSMDDEERRHGTGVYILRSGHIFEGGWVHGDFEGFGMQTFSKTGDCHEGMYCKNYRHGTGTYLWANGDKYVGNWRAGKMHGIGTFFWKNGDFYNGEWKRGMMHGKGKKIFSTGEMIDGAWRHNQASGWGSQGGESHEGTWCQGRMHGKGVYVSAGGSLHGTWLSDKLSGQGVHYFQCGSVYTGEYKASERNGIGTLTFASGEVYEGEWHMGEIHGYGSWSSPDGRKFIGTWIHGFPSGRGIFCYEHDENQDEEGGHIAETRSMFEVGEFRRGRLITRGKQIVIGRLAAPS</sequence>
<evidence type="ECO:0000313" key="4">
    <source>
        <dbReference type="Proteomes" id="UP001160483"/>
    </source>
</evidence>
<feature type="compositionally biased region" description="Basic and acidic residues" evidence="2">
    <location>
        <begin position="14"/>
        <end position="28"/>
    </location>
</feature>
<evidence type="ECO:0000313" key="3">
    <source>
        <dbReference type="EMBL" id="CAH0477379.1"/>
    </source>
</evidence>
<name>A0AAU9KU96_9STRA</name>
<dbReference type="SUPFAM" id="SSF82185">
    <property type="entry name" value="Histone H3 K4-specific methyltransferase SET7/9 N-terminal domain"/>
    <property type="match status" value="3"/>
</dbReference>
<dbReference type="Gene3D" id="2.20.110.10">
    <property type="entry name" value="Histone H3 K4-specific methyltransferase SET7/9 N-terminal domain"/>
    <property type="match status" value="4"/>
</dbReference>
<dbReference type="PANTHER" id="PTHR23084">
    <property type="entry name" value="PHOSPHATIDYLINOSITOL-4-PHOSPHATE 5-KINASE RELATED"/>
    <property type="match status" value="1"/>
</dbReference>
<dbReference type="FunFam" id="2.20.110.10:FF:000002">
    <property type="entry name" value="Phosphatidylinositol 4-phosphate 5-kinase 8"/>
    <property type="match status" value="1"/>
</dbReference>
<reference evidence="3" key="1">
    <citation type="submission" date="2021-11" db="EMBL/GenBank/DDBJ databases">
        <authorList>
            <person name="Islam A."/>
            <person name="Islam S."/>
            <person name="Flora M.S."/>
            <person name="Rahman M."/>
            <person name="Ziaur R.M."/>
            <person name="Epstein J.H."/>
            <person name="Hassan M."/>
            <person name="Klassen M."/>
            <person name="Woodard K."/>
            <person name="Webb A."/>
            <person name="Webby R.J."/>
            <person name="El Zowalaty M.E."/>
        </authorList>
    </citation>
    <scope>NUCLEOTIDE SEQUENCE</scope>
    <source>
        <strain evidence="3">Pbs3</strain>
    </source>
</reference>
<protein>
    <submittedName>
        <fullName evidence="3">Uncharacterized protein</fullName>
    </submittedName>
</protein>
<dbReference type="Pfam" id="PF02493">
    <property type="entry name" value="MORN"/>
    <property type="match status" value="10"/>
</dbReference>
<evidence type="ECO:0000256" key="1">
    <source>
        <dbReference type="ARBA" id="ARBA00022737"/>
    </source>
</evidence>
<accession>A0AAU9KU96</accession>
<keyword evidence="1" id="KW-0677">Repeat</keyword>
<organism evidence="3 4">
    <name type="scientific">Peronospora belbahrii</name>
    <dbReference type="NCBI Taxonomy" id="622444"/>
    <lineage>
        <taxon>Eukaryota</taxon>
        <taxon>Sar</taxon>
        <taxon>Stramenopiles</taxon>
        <taxon>Oomycota</taxon>
        <taxon>Peronosporomycetes</taxon>
        <taxon>Peronosporales</taxon>
        <taxon>Peronosporaceae</taxon>
        <taxon>Peronospora</taxon>
    </lineage>
</organism>
<dbReference type="SMART" id="SM00698">
    <property type="entry name" value="MORN"/>
    <property type="match status" value="8"/>
</dbReference>
<dbReference type="AlphaFoldDB" id="A0AAU9KU96"/>
<proteinExistence type="predicted"/>
<feature type="region of interest" description="Disordered" evidence="2">
    <location>
        <begin position="1"/>
        <end position="42"/>
    </location>
</feature>
<dbReference type="PANTHER" id="PTHR23084:SF263">
    <property type="entry name" value="MORN REPEAT-CONTAINING PROTEIN 1"/>
    <property type="match status" value="1"/>
</dbReference>
<dbReference type="InterPro" id="IPR003409">
    <property type="entry name" value="MORN"/>
</dbReference>